<dbReference type="Pfam" id="PF03466">
    <property type="entry name" value="LysR_substrate"/>
    <property type="match status" value="1"/>
</dbReference>
<keyword evidence="4" id="KW-0804">Transcription</keyword>
<dbReference type="PRINTS" id="PR00039">
    <property type="entry name" value="HTHLYSR"/>
</dbReference>
<dbReference type="EMBL" id="JASKYM010000001">
    <property type="protein sequence ID" value="MDK2562208.1"/>
    <property type="molecule type" value="Genomic_DNA"/>
</dbReference>
<dbReference type="PROSITE" id="PS50931">
    <property type="entry name" value="HTH_LYSR"/>
    <property type="match status" value="1"/>
</dbReference>
<dbReference type="Pfam" id="PF00126">
    <property type="entry name" value="HTH_1"/>
    <property type="match status" value="1"/>
</dbReference>
<keyword evidence="3" id="KW-0238">DNA-binding</keyword>
<dbReference type="InterPro" id="IPR000847">
    <property type="entry name" value="LysR_HTH_N"/>
</dbReference>
<dbReference type="PANTHER" id="PTHR30419:SF8">
    <property type="entry name" value="NITROGEN ASSIMILATION TRANSCRIPTIONAL ACTIVATOR-RELATED"/>
    <property type="match status" value="1"/>
</dbReference>
<evidence type="ECO:0000256" key="1">
    <source>
        <dbReference type="ARBA" id="ARBA00009437"/>
    </source>
</evidence>
<dbReference type="Proteomes" id="UP001301012">
    <property type="component" value="Unassembled WGS sequence"/>
</dbReference>
<evidence type="ECO:0000259" key="5">
    <source>
        <dbReference type="PROSITE" id="PS50931"/>
    </source>
</evidence>
<dbReference type="PANTHER" id="PTHR30419">
    <property type="entry name" value="HTH-TYPE TRANSCRIPTIONAL REGULATOR YBHD"/>
    <property type="match status" value="1"/>
</dbReference>
<protein>
    <submittedName>
        <fullName evidence="6">LysR family transcriptional regulator</fullName>
    </submittedName>
</protein>
<proteinExistence type="inferred from homology"/>
<evidence type="ECO:0000256" key="2">
    <source>
        <dbReference type="ARBA" id="ARBA00023015"/>
    </source>
</evidence>
<dbReference type="SUPFAM" id="SSF46785">
    <property type="entry name" value="Winged helix' DNA-binding domain"/>
    <property type="match status" value="1"/>
</dbReference>
<evidence type="ECO:0000313" key="6">
    <source>
        <dbReference type="EMBL" id="MDK2562208.1"/>
    </source>
</evidence>
<evidence type="ECO:0000313" key="7">
    <source>
        <dbReference type="Proteomes" id="UP001301012"/>
    </source>
</evidence>
<gene>
    <name evidence="6" type="ORF">QOZ84_01500</name>
</gene>
<dbReference type="Gene3D" id="1.10.10.10">
    <property type="entry name" value="Winged helix-like DNA-binding domain superfamily/Winged helix DNA-binding domain"/>
    <property type="match status" value="1"/>
</dbReference>
<evidence type="ECO:0000256" key="4">
    <source>
        <dbReference type="ARBA" id="ARBA00023163"/>
    </source>
</evidence>
<dbReference type="InterPro" id="IPR036390">
    <property type="entry name" value="WH_DNA-bd_sf"/>
</dbReference>
<name>A0ABT7E807_9FIRM</name>
<reference evidence="6 7" key="1">
    <citation type="submission" date="2023-05" db="EMBL/GenBank/DDBJ databases">
        <title>Rombocin, a short stable natural nisin variant, displays selective antimicrobial activity against Listeria monocytogenes and employs dual mode of action to kill target bacterial strains.</title>
        <authorList>
            <person name="Wambui J."/>
            <person name="Stephan R."/>
            <person name="Kuipers O.P."/>
        </authorList>
    </citation>
    <scope>NUCLEOTIDE SEQUENCE [LARGE SCALE GENOMIC DNA]</scope>
    <source>
        <strain evidence="6 7">RC002</strain>
    </source>
</reference>
<organism evidence="6 7">
    <name type="scientific">Romboutsia sedimentorum</name>
    <dbReference type="NCBI Taxonomy" id="1368474"/>
    <lineage>
        <taxon>Bacteria</taxon>
        <taxon>Bacillati</taxon>
        <taxon>Bacillota</taxon>
        <taxon>Clostridia</taxon>
        <taxon>Peptostreptococcales</taxon>
        <taxon>Peptostreptococcaceae</taxon>
        <taxon>Romboutsia</taxon>
    </lineage>
</organism>
<keyword evidence="2" id="KW-0805">Transcription regulation</keyword>
<feature type="domain" description="HTH lysR-type" evidence="5">
    <location>
        <begin position="1"/>
        <end position="58"/>
    </location>
</feature>
<dbReference type="SUPFAM" id="SSF53850">
    <property type="entry name" value="Periplasmic binding protein-like II"/>
    <property type="match status" value="1"/>
</dbReference>
<comment type="caution">
    <text evidence="6">The sequence shown here is derived from an EMBL/GenBank/DDBJ whole genome shotgun (WGS) entry which is preliminary data.</text>
</comment>
<dbReference type="InterPro" id="IPR050950">
    <property type="entry name" value="HTH-type_LysR_regulators"/>
</dbReference>
<dbReference type="RefSeq" id="WP_284131191.1">
    <property type="nucleotide sequence ID" value="NZ_JASKYM010000001.1"/>
</dbReference>
<dbReference type="Gene3D" id="3.40.190.290">
    <property type="match status" value="1"/>
</dbReference>
<accession>A0ABT7E807</accession>
<evidence type="ECO:0000256" key="3">
    <source>
        <dbReference type="ARBA" id="ARBA00023125"/>
    </source>
</evidence>
<keyword evidence="7" id="KW-1185">Reference proteome</keyword>
<comment type="similarity">
    <text evidence="1">Belongs to the LysR transcriptional regulatory family.</text>
</comment>
<dbReference type="InterPro" id="IPR036388">
    <property type="entry name" value="WH-like_DNA-bd_sf"/>
</dbReference>
<sequence>MNIKEIIYFLEVVKETNFTKAANNLYISQPALSKSIKNLEKEVQTQLIERNTKKFNLTYEGEIFYENAKKSIDIINTEMLKLQDSITNCRKTLTLGIPPVIGSVYFTSAVAKFKQEHPDIDIQIVEEGANNIKCKVVDESIELGAVIFPVEEDNIIASKIVSGDIMLAISKDHPLANRKSIDMKELKDERFIVFNENFMMYDKTINACKDSGFEPNIVMKVSQWDFILEMVGLNYGIAMMPKPIVQRYKMNGVNMISISNPEINWNIGFIVKKDKYMSKTLKLFVEYATDHIRKEHENHKEDNQSKTK</sequence>
<dbReference type="InterPro" id="IPR005119">
    <property type="entry name" value="LysR_subst-bd"/>
</dbReference>